<name>A0AAU9UL81_EUPED</name>
<dbReference type="GO" id="GO:0005634">
    <property type="term" value="C:nucleus"/>
    <property type="evidence" value="ECO:0007669"/>
    <property type="project" value="UniProtKB-SubCell"/>
</dbReference>
<evidence type="ECO:0000313" key="14">
    <source>
        <dbReference type="Proteomes" id="UP001153954"/>
    </source>
</evidence>
<evidence type="ECO:0000256" key="6">
    <source>
        <dbReference type="ARBA" id="ARBA00023015"/>
    </source>
</evidence>
<accession>A0AAU9UL81</accession>
<comment type="caution">
    <text evidence="13">The sequence shown here is derived from an EMBL/GenBank/DDBJ whole genome shotgun (WGS) entry which is preliminary data.</text>
</comment>
<evidence type="ECO:0000256" key="3">
    <source>
        <dbReference type="ARBA" id="ARBA00022737"/>
    </source>
</evidence>
<dbReference type="FunFam" id="3.30.160.60:FF:000096">
    <property type="entry name" value="Zinc finger and BTB domain-containing protein 18 isoform 1"/>
    <property type="match status" value="1"/>
</dbReference>
<evidence type="ECO:0000256" key="2">
    <source>
        <dbReference type="ARBA" id="ARBA00022723"/>
    </source>
</evidence>
<dbReference type="SUPFAM" id="SSF57667">
    <property type="entry name" value="beta-beta-alpha zinc fingers"/>
    <property type="match status" value="1"/>
</dbReference>
<sequence>MTTTAPELSKSDFFDFVTSNEITDAQYKQQMRSVNVFMESPDSRSNPLLSEEPKEQNNNNLLSITNVQSSTSNSMTTATSSNPLQSFDSIWNVDRDRDRLETAMLEDLNKFYWNQDNEINGTHACTDTAISNKLISNNTDGQIYTLTVLNQDINETSTNRTYNWGKEEDVSISSPTDLEQNSSLDLETILNMNGFPNDFSQDTLSSNILPKVESYNYDDGDSENPNTELSTRNLVKVEPYSYDDNEFRNNDKKDEPSHNTIIGTPTLLEVEYNNNNNDWKLTDQNTESNESLLRSALQGKAFIRYSTIQKNTVTKLDAETELKRVIINNNNKADVPSMYQDNKDTDTELLMAIGPQNSNVNISILLEEPTATVVTNGDNPTSTQSVDDIILSQLDTSYPDDYEKLKRIATELGESVQPFCTVEPIDPTRSVYNIHHVNGELVTMIPAGEVQLPQHLQIVTASPTVSSTKPLSKKYSKRPPNKNSPPSTQAQSGTAVQAATSTSNGVRKERSLHYCSICSKGFKDKYSVNVHVRTHTGEKPFTCSLCGKSFRQKAHLAKHYQTHIAQKSAAANGTSKPTKQR</sequence>
<keyword evidence="4 10" id="KW-0863">Zinc-finger</keyword>
<keyword evidence="2" id="KW-0479">Metal-binding</keyword>
<evidence type="ECO:0000256" key="1">
    <source>
        <dbReference type="ARBA" id="ARBA00004123"/>
    </source>
</evidence>
<evidence type="ECO:0000256" key="7">
    <source>
        <dbReference type="ARBA" id="ARBA00023125"/>
    </source>
</evidence>
<feature type="domain" description="C2H2-type" evidence="12">
    <location>
        <begin position="513"/>
        <end position="540"/>
    </location>
</feature>
<dbReference type="Pfam" id="PF00096">
    <property type="entry name" value="zf-C2H2"/>
    <property type="match status" value="2"/>
</dbReference>
<dbReference type="PROSITE" id="PS50157">
    <property type="entry name" value="ZINC_FINGER_C2H2_2"/>
    <property type="match status" value="2"/>
</dbReference>
<proteinExistence type="predicted"/>
<comment type="subcellular location">
    <subcellularLocation>
        <location evidence="1">Nucleus</location>
    </subcellularLocation>
</comment>
<feature type="domain" description="C2H2-type" evidence="12">
    <location>
        <begin position="541"/>
        <end position="568"/>
    </location>
</feature>
<evidence type="ECO:0000313" key="13">
    <source>
        <dbReference type="EMBL" id="CAH2099953.1"/>
    </source>
</evidence>
<organism evidence="13 14">
    <name type="scientific">Euphydryas editha</name>
    <name type="common">Edith's checkerspot</name>
    <dbReference type="NCBI Taxonomy" id="104508"/>
    <lineage>
        <taxon>Eukaryota</taxon>
        <taxon>Metazoa</taxon>
        <taxon>Ecdysozoa</taxon>
        <taxon>Arthropoda</taxon>
        <taxon>Hexapoda</taxon>
        <taxon>Insecta</taxon>
        <taxon>Pterygota</taxon>
        <taxon>Neoptera</taxon>
        <taxon>Endopterygota</taxon>
        <taxon>Lepidoptera</taxon>
        <taxon>Glossata</taxon>
        <taxon>Ditrysia</taxon>
        <taxon>Papilionoidea</taxon>
        <taxon>Nymphalidae</taxon>
        <taxon>Nymphalinae</taxon>
        <taxon>Euphydryas</taxon>
    </lineage>
</organism>
<dbReference type="Gene3D" id="3.30.160.60">
    <property type="entry name" value="Classic Zinc Finger"/>
    <property type="match status" value="2"/>
</dbReference>
<dbReference type="AlphaFoldDB" id="A0AAU9UL81"/>
<feature type="compositionally biased region" description="Polar residues" evidence="11">
    <location>
        <begin position="488"/>
        <end position="504"/>
    </location>
</feature>
<evidence type="ECO:0000256" key="11">
    <source>
        <dbReference type="SAM" id="MobiDB-lite"/>
    </source>
</evidence>
<protein>
    <recommendedName>
        <fullName evidence="12">C2H2-type domain-containing protein</fullName>
    </recommendedName>
</protein>
<reference evidence="13" key="1">
    <citation type="submission" date="2022-03" db="EMBL/GenBank/DDBJ databases">
        <authorList>
            <person name="Tunstrom K."/>
        </authorList>
    </citation>
    <scope>NUCLEOTIDE SEQUENCE</scope>
</reference>
<dbReference type="Proteomes" id="UP001153954">
    <property type="component" value="Unassembled WGS sequence"/>
</dbReference>
<keyword evidence="5" id="KW-0862">Zinc</keyword>
<feature type="region of interest" description="Disordered" evidence="11">
    <location>
        <begin position="39"/>
        <end position="59"/>
    </location>
</feature>
<keyword evidence="6" id="KW-0805">Transcription regulation</keyword>
<feature type="compositionally biased region" description="Basic residues" evidence="11">
    <location>
        <begin position="471"/>
        <end position="480"/>
    </location>
</feature>
<dbReference type="InterPro" id="IPR013087">
    <property type="entry name" value="Znf_C2H2_type"/>
</dbReference>
<evidence type="ECO:0000256" key="8">
    <source>
        <dbReference type="ARBA" id="ARBA00023163"/>
    </source>
</evidence>
<dbReference type="PANTHER" id="PTHR16515">
    <property type="entry name" value="PR DOMAIN ZINC FINGER PROTEIN"/>
    <property type="match status" value="1"/>
</dbReference>
<evidence type="ECO:0000256" key="5">
    <source>
        <dbReference type="ARBA" id="ARBA00022833"/>
    </source>
</evidence>
<dbReference type="InterPro" id="IPR036236">
    <property type="entry name" value="Znf_C2H2_sf"/>
</dbReference>
<evidence type="ECO:0000256" key="9">
    <source>
        <dbReference type="ARBA" id="ARBA00023242"/>
    </source>
</evidence>
<keyword evidence="14" id="KW-1185">Reference proteome</keyword>
<keyword evidence="8" id="KW-0804">Transcription</keyword>
<feature type="compositionally biased region" description="Polar residues" evidence="11">
    <location>
        <begin position="461"/>
        <end position="470"/>
    </location>
</feature>
<keyword evidence="7" id="KW-0238">DNA-binding</keyword>
<evidence type="ECO:0000256" key="10">
    <source>
        <dbReference type="PROSITE-ProRule" id="PRU00042"/>
    </source>
</evidence>
<keyword evidence="9" id="KW-0539">Nucleus</keyword>
<evidence type="ECO:0000259" key="12">
    <source>
        <dbReference type="PROSITE" id="PS50157"/>
    </source>
</evidence>
<keyword evidence="3" id="KW-0677">Repeat</keyword>
<dbReference type="InterPro" id="IPR050331">
    <property type="entry name" value="Zinc_finger"/>
</dbReference>
<dbReference type="PANTHER" id="PTHR16515:SF49">
    <property type="entry name" value="GASTRULA ZINC FINGER PROTEIN XLCGF49.1-LIKE-RELATED"/>
    <property type="match status" value="1"/>
</dbReference>
<dbReference type="GO" id="GO:0010468">
    <property type="term" value="P:regulation of gene expression"/>
    <property type="evidence" value="ECO:0007669"/>
    <property type="project" value="TreeGrafter"/>
</dbReference>
<dbReference type="SMART" id="SM00355">
    <property type="entry name" value="ZnF_C2H2"/>
    <property type="match status" value="2"/>
</dbReference>
<dbReference type="GO" id="GO:0008270">
    <property type="term" value="F:zinc ion binding"/>
    <property type="evidence" value="ECO:0007669"/>
    <property type="project" value="UniProtKB-KW"/>
</dbReference>
<evidence type="ECO:0000256" key="4">
    <source>
        <dbReference type="ARBA" id="ARBA00022771"/>
    </source>
</evidence>
<dbReference type="EMBL" id="CAKOGL010000022">
    <property type="protein sequence ID" value="CAH2099953.1"/>
    <property type="molecule type" value="Genomic_DNA"/>
</dbReference>
<feature type="region of interest" description="Disordered" evidence="11">
    <location>
        <begin position="461"/>
        <end position="504"/>
    </location>
</feature>
<dbReference type="GO" id="GO:0003677">
    <property type="term" value="F:DNA binding"/>
    <property type="evidence" value="ECO:0007669"/>
    <property type="project" value="UniProtKB-KW"/>
</dbReference>
<dbReference type="PROSITE" id="PS00028">
    <property type="entry name" value="ZINC_FINGER_C2H2_1"/>
    <property type="match status" value="2"/>
</dbReference>
<gene>
    <name evidence="13" type="ORF">EEDITHA_LOCUS14871</name>
</gene>
<dbReference type="FunFam" id="3.30.160.60:FF:001385">
    <property type="entry name" value="zinc finger protein 774"/>
    <property type="match status" value="1"/>
</dbReference>